<reference evidence="1 2" key="1">
    <citation type="submission" date="2024-09" db="EMBL/GenBank/DDBJ databases">
        <title>Paenibacillus zeirhizospherea sp. nov., isolated from surface of the maize (Zea mays) roots in a horticulture field, Hungary.</title>
        <authorList>
            <person name="Marton D."/>
            <person name="Farkas M."/>
            <person name="Bedics A."/>
            <person name="Toth E."/>
            <person name="Tancsics A."/>
            <person name="Boka K."/>
            <person name="Maroti G."/>
            <person name="Kriszt B."/>
            <person name="Cserhati M."/>
        </authorList>
    </citation>
    <scope>NUCLEOTIDE SEQUENCE [LARGE SCALE GENOMIC DNA]</scope>
    <source>
        <strain evidence="1 2">KCTC 33519</strain>
    </source>
</reference>
<organism evidence="1 2">
    <name type="scientific">Paenibacillus enshidis</name>
    <dbReference type="NCBI Taxonomy" id="1458439"/>
    <lineage>
        <taxon>Bacteria</taxon>
        <taxon>Bacillati</taxon>
        <taxon>Bacillota</taxon>
        <taxon>Bacilli</taxon>
        <taxon>Bacillales</taxon>
        <taxon>Paenibacillaceae</taxon>
        <taxon>Paenibacillus</taxon>
    </lineage>
</organism>
<dbReference type="EMBL" id="JBHHMI010000029">
    <property type="protein sequence ID" value="MFB5269329.1"/>
    <property type="molecule type" value="Genomic_DNA"/>
</dbReference>
<dbReference type="RefSeq" id="WP_375357601.1">
    <property type="nucleotide sequence ID" value="NZ_JBHHMI010000029.1"/>
</dbReference>
<comment type="caution">
    <text evidence="1">The sequence shown here is derived from an EMBL/GenBank/DDBJ whole genome shotgun (WGS) entry which is preliminary data.</text>
</comment>
<accession>A0ABV5AZL3</accession>
<evidence type="ECO:0000313" key="1">
    <source>
        <dbReference type="EMBL" id="MFB5269329.1"/>
    </source>
</evidence>
<name>A0ABV5AZL3_9BACL</name>
<proteinExistence type="predicted"/>
<sequence length="46" mass="5618">MKNTKRAEEVIRNFEKAKPSIWEKARKETEEALKKERELFGQERRV</sequence>
<evidence type="ECO:0000313" key="2">
    <source>
        <dbReference type="Proteomes" id="UP001580346"/>
    </source>
</evidence>
<keyword evidence="2" id="KW-1185">Reference proteome</keyword>
<gene>
    <name evidence="1" type="ORF">ACE41H_21440</name>
</gene>
<protein>
    <submittedName>
        <fullName evidence="1">Uncharacterized protein</fullName>
    </submittedName>
</protein>
<dbReference type="Proteomes" id="UP001580346">
    <property type="component" value="Unassembled WGS sequence"/>
</dbReference>